<protein>
    <submittedName>
        <fullName evidence="5">DUF86 domain-containing protein</fullName>
    </submittedName>
</protein>
<proteinExistence type="inferred from homology"/>
<name>A0A7L7KT63_9MOLU</name>
<organism evidence="5 6">
    <name type="scientific">Candidatus Xianfuyuplasma coldseepsis</name>
    <dbReference type="NCBI Taxonomy" id="2782163"/>
    <lineage>
        <taxon>Bacteria</taxon>
        <taxon>Bacillati</taxon>
        <taxon>Mycoplasmatota</taxon>
        <taxon>Mollicutes</taxon>
        <taxon>Candidatus Izemoplasmatales</taxon>
        <taxon>Candidatus Izemoplasmataceae</taxon>
        <taxon>Candidatus Xianfuyuplasma</taxon>
    </lineage>
</organism>
<gene>
    <name evidence="5" type="ORF">G4Z02_02755</name>
</gene>
<dbReference type="GO" id="GO:0110001">
    <property type="term" value="C:toxin-antitoxin complex"/>
    <property type="evidence" value="ECO:0007669"/>
    <property type="project" value="InterPro"/>
</dbReference>
<reference evidence="5 6" key="1">
    <citation type="submission" date="2020-02" db="EMBL/GenBank/DDBJ databases">
        <authorList>
            <person name="Zheng R.K."/>
            <person name="Sun C.M."/>
        </authorList>
    </citation>
    <scope>NUCLEOTIDE SEQUENCE [LARGE SCALE GENOMIC DNA]</scope>
    <source>
        <strain evidence="6">zrk13</strain>
    </source>
</reference>
<dbReference type="GO" id="GO:0004540">
    <property type="term" value="F:RNA nuclease activity"/>
    <property type="evidence" value="ECO:0007669"/>
    <property type="project" value="InterPro"/>
</dbReference>
<dbReference type="RefSeq" id="WP_420885518.1">
    <property type="nucleotide sequence ID" value="NZ_CP048914.1"/>
</dbReference>
<comment type="similarity">
    <text evidence="4">Belongs to the HepT RNase toxin family.</text>
</comment>
<sequence>MPWSDIYGFRNRLVHDYENIILTIVYEAITEDLPILTKLISKVLQN</sequence>
<dbReference type="Proteomes" id="UP000514720">
    <property type="component" value="Chromosome"/>
</dbReference>
<keyword evidence="6" id="KW-1185">Reference proteome</keyword>
<dbReference type="Gene3D" id="1.20.120.580">
    <property type="entry name" value="bsu32300-like"/>
    <property type="match status" value="1"/>
</dbReference>
<dbReference type="GO" id="GO:0016787">
    <property type="term" value="F:hydrolase activity"/>
    <property type="evidence" value="ECO:0007669"/>
    <property type="project" value="UniProtKB-KW"/>
</dbReference>
<dbReference type="Pfam" id="PF01934">
    <property type="entry name" value="HepT-like"/>
    <property type="match status" value="1"/>
</dbReference>
<dbReference type="AlphaFoldDB" id="A0A7L7KT63"/>
<dbReference type="InterPro" id="IPR037038">
    <property type="entry name" value="HepT-like_sf"/>
</dbReference>
<keyword evidence="3" id="KW-0378">Hydrolase</keyword>
<dbReference type="KEGG" id="xcl:G4Z02_02755"/>
<evidence type="ECO:0000256" key="1">
    <source>
        <dbReference type="ARBA" id="ARBA00022649"/>
    </source>
</evidence>
<evidence type="ECO:0000256" key="3">
    <source>
        <dbReference type="ARBA" id="ARBA00022801"/>
    </source>
</evidence>
<accession>A0A7L7KT63</accession>
<dbReference type="EMBL" id="CP048914">
    <property type="protein sequence ID" value="QMS86000.1"/>
    <property type="molecule type" value="Genomic_DNA"/>
</dbReference>
<dbReference type="InterPro" id="IPR008201">
    <property type="entry name" value="HepT-like"/>
</dbReference>
<evidence type="ECO:0000256" key="4">
    <source>
        <dbReference type="ARBA" id="ARBA00024207"/>
    </source>
</evidence>
<keyword evidence="2" id="KW-0540">Nuclease</keyword>
<keyword evidence="1" id="KW-1277">Toxin-antitoxin system</keyword>
<evidence type="ECO:0000313" key="5">
    <source>
        <dbReference type="EMBL" id="QMS86000.1"/>
    </source>
</evidence>
<evidence type="ECO:0000256" key="2">
    <source>
        <dbReference type="ARBA" id="ARBA00022722"/>
    </source>
</evidence>
<evidence type="ECO:0000313" key="6">
    <source>
        <dbReference type="Proteomes" id="UP000514720"/>
    </source>
</evidence>